<sequence length="93" mass="10393">MNLTSKTENGKSTLRKTKSMMQYLMDLTSKTENCKSTLGKAKSMKQNLMNLTSKTKNASGLIISKDLKTTTKNTKKIHVILVNSLTEDSVKCY</sequence>
<keyword evidence="2" id="KW-1185">Reference proteome</keyword>
<name>A0A1Y1XJ91_9FUNG</name>
<evidence type="ECO:0000313" key="1">
    <source>
        <dbReference type="EMBL" id="ORX85762.1"/>
    </source>
</evidence>
<reference evidence="1 2" key="1">
    <citation type="submission" date="2016-08" db="EMBL/GenBank/DDBJ databases">
        <title>A Parts List for Fungal Cellulosomes Revealed by Comparative Genomics.</title>
        <authorList>
            <consortium name="DOE Joint Genome Institute"/>
            <person name="Haitjema C.H."/>
            <person name="Gilmore S.P."/>
            <person name="Henske J.K."/>
            <person name="Solomon K.V."/>
            <person name="De Groot R."/>
            <person name="Kuo A."/>
            <person name="Mondo S.J."/>
            <person name="Salamov A.A."/>
            <person name="Labutti K."/>
            <person name="Zhao Z."/>
            <person name="Chiniquy J."/>
            <person name="Barry K."/>
            <person name="Brewer H.M."/>
            <person name="Purvine S.O."/>
            <person name="Wright A.T."/>
            <person name="Boxma B."/>
            <person name="Van Alen T."/>
            <person name="Hackstein J.H."/>
            <person name="Baker S.E."/>
            <person name="Grigoriev I.V."/>
            <person name="O'Malley M.A."/>
        </authorList>
    </citation>
    <scope>NUCLEOTIDE SEQUENCE [LARGE SCALE GENOMIC DNA]</scope>
    <source>
        <strain evidence="1 2">S4</strain>
    </source>
</reference>
<dbReference type="AlphaFoldDB" id="A0A1Y1XJ91"/>
<organism evidence="1 2">
    <name type="scientific">Anaeromyces robustus</name>
    <dbReference type="NCBI Taxonomy" id="1754192"/>
    <lineage>
        <taxon>Eukaryota</taxon>
        <taxon>Fungi</taxon>
        <taxon>Fungi incertae sedis</taxon>
        <taxon>Chytridiomycota</taxon>
        <taxon>Chytridiomycota incertae sedis</taxon>
        <taxon>Neocallimastigomycetes</taxon>
        <taxon>Neocallimastigales</taxon>
        <taxon>Neocallimastigaceae</taxon>
        <taxon>Anaeromyces</taxon>
    </lineage>
</organism>
<evidence type="ECO:0000313" key="2">
    <source>
        <dbReference type="Proteomes" id="UP000193944"/>
    </source>
</evidence>
<comment type="caution">
    <text evidence="1">The sequence shown here is derived from an EMBL/GenBank/DDBJ whole genome shotgun (WGS) entry which is preliminary data.</text>
</comment>
<protein>
    <submittedName>
        <fullName evidence="1">Uncharacterized protein</fullName>
    </submittedName>
</protein>
<gene>
    <name evidence="1" type="ORF">BCR32DRAFT_275973</name>
</gene>
<dbReference type="Proteomes" id="UP000193944">
    <property type="component" value="Unassembled WGS sequence"/>
</dbReference>
<dbReference type="EMBL" id="MCFG01000030">
    <property type="protein sequence ID" value="ORX85762.1"/>
    <property type="molecule type" value="Genomic_DNA"/>
</dbReference>
<proteinExistence type="predicted"/>
<reference evidence="1 2" key="2">
    <citation type="submission" date="2016-08" db="EMBL/GenBank/DDBJ databases">
        <title>Pervasive Adenine N6-methylation of Active Genes in Fungi.</title>
        <authorList>
            <consortium name="DOE Joint Genome Institute"/>
            <person name="Mondo S.J."/>
            <person name="Dannebaum R.O."/>
            <person name="Kuo R.C."/>
            <person name="Labutti K."/>
            <person name="Haridas S."/>
            <person name="Kuo A."/>
            <person name="Salamov A."/>
            <person name="Ahrendt S.R."/>
            <person name="Lipzen A."/>
            <person name="Sullivan W."/>
            <person name="Andreopoulos W.B."/>
            <person name="Clum A."/>
            <person name="Lindquist E."/>
            <person name="Daum C."/>
            <person name="Ramamoorthy G.K."/>
            <person name="Gryganskyi A."/>
            <person name="Culley D."/>
            <person name="Magnuson J.K."/>
            <person name="James T.Y."/>
            <person name="O'Malley M.A."/>
            <person name="Stajich J.E."/>
            <person name="Spatafora J.W."/>
            <person name="Visel A."/>
            <person name="Grigoriev I.V."/>
        </authorList>
    </citation>
    <scope>NUCLEOTIDE SEQUENCE [LARGE SCALE GENOMIC DNA]</scope>
    <source>
        <strain evidence="1 2">S4</strain>
    </source>
</reference>
<accession>A0A1Y1XJ91</accession>